<dbReference type="AlphaFoldDB" id="A0A848F1S1"/>
<evidence type="ECO:0000313" key="2">
    <source>
        <dbReference type="Proteomes" id="UP000550736"/>
    </source>
</evidence>
<organism evidence="1 2">
    <name type="scientific">Staphylococcus capitis</name>
    <dbReference type="NCBI Taxonomy" id="29388"/>
    <lineage>
        <taxon>Bacteria</taxon>
        <taxon>Bacillati</taxon>
        <taxon>Bacillota</taxon>
        <taxon>Bacilli</taxon>
        <taxon>Bacillales</taxon>
        <taxon>Staphylococcaceae</taxon>
        <taxon>Staphylococcus</taxon>
    </lineage>
</organism>
<reference evidence="1 2" key="1">
    <citation type="submission" date="2020-04" db="EMBL/GenBank/DDBJ databases">
        <title>The Epidemiology and Molecular Characteristics of Linezolid-Resistant Staphylococcus capitis in Huashan Hospital, Shanghai.</title>
        <authorList>
            <person name="Ding L."/>
            <person name="Li P."/>
            <person name="Yang Y."/>
            <person name="Lin D."/>
            <person name="Xu X."/>
        </authorList>
    </citation>
    <scope>NUCLEOTIDE SEQUENCE [LARGE SCALE GENOMIC DNA]</scope>
    <source>
        <strain evidence="1 2">12-86</strain>
    </source>
</reference>
<accession>A0A848F1S1</accession>
<sequence length="166" mass="19133">MTNITLNMEDTFDGGIQDGTYETVITKFEENATQAGTEYVDVRLTIRNDIDQKYKNNIVFHRIWKAKATGKYDMRFFNTIGAAAQLQQGKQYSSIEELFKDFLGKPVRVTVKNETSEYNGKTYENLNVKRWEKTKFPELAHKFKTEDGGNPFAGADVIDDNEDYPF</sequence>
<dbReference type="RefSeq" id="WP_030058925.1">
    <property type="nucleotide sequence ID" value="NZ_CP098820.1"/>
</dbReference>
<proteinExistence type="predicted"/>
<dbReference type="Proteomes" id="UP000550736">
    <property type="component" value="Unassembled WGS sequence"/>
</dbReference>
<dbReference type="EMBL" id="JABBLX010000034">
    <property type="protein sequence ID" value="NMK98312.1"/>
    <property type="molecule type" value="Genomic_DNA"/>
</dbReference>
<name>A0A848F1S1_STACP</name>
<evidence type="ECO:0000313" key="1">
    <source>
        <dbReference type="EMBL" id="NMK98312.1"/>
    </source>
</evidence>
<dbReference type="InterPro" id="IPR007731">
    <property type="entry name" value="DUF669"/>
</dbReference>
<protein>
    <submittedName>
        <fullName evidence="1">DUF669 domain-containing protein</fullName>
    </submittedName>
</protein>
<gene>
    <name evidence="1" type="ORF">HHM13_09430</name>
</gene>
<dbReference type="Pfam" id="PF05037">
    <property type="entry name" value="DUF669"/>
    <property type="match status" value="1"/>
</dbReference>
<comment type="caution">
    <text evidence="1">The sequence shown here is derived from an EMBL/GenBank/DDBJ whole genome shotgun (WGS) entry which is preliminary data.</text>
</comment>